<dbReference type="InterPro" id="IPR021109">
    <property type="entry name" value="Peptidase_aspartic_dom_sf"/>
</dbReference>
<dbReference type="PANTHER" id="PTHR24559">
    <property type="entry name" value="TRANSPOSON TY3-I GAG-POL POLYPROTEIN"/>
    <property type="match status" value="1"/>
</dbReference>
<dbReference type="InterPro" id="IPR001969">
    <property type="entry name" value="Aspartic_peptidase_AS"/>
</dbReference>
<dbReference type="PROSITE" id="PS50878">
    <property type="entry name" value="RT_POL"/>
    <property type="match status" value="1"/>
</dbReference>
<evidence type="ECO:0000313" key="7">
    <source>
        <dbReference type="Proteomes" id="UP001151760"/>
    </source>
</evidence>
<keyword evidence="3" id="KW-0229">DNA integration</keyword>
<dbReference type="CDD" id="cd00303">
    <property type="entry name" value="retropepsin_like"/>
    <property type="match status" value="1"/>
</dbReference>
<proteinExistence type="predicted"/>
<dbReference type="CDD" id="cd01647">
    <property type="entry name" value="RT_LTR"/>
    <property type="match status" value="1"/>
</dbReference>
<dbReference type="Gene3D" id="3.30.70.270">
    <property type="match status" value="2"/>
</dbReference>
<keyword evidence="2" id="KW-0694">RNA-binding</keyword>
<dbReference type="InterPro" id="IPR053134">
    <property type="entry name" value="RNA-dir_DNA_polymerase"/>
</dbReference>
<keyword evidence="6" id="KW-0548">Nucleotidyltransferase</keyword>
<sequence>MTCYGYGEKGHTKNRCPKKNDPQGGNATGRSYALREAEKGQGPNVVTSTFLLNNRYAKVLFDSGSDKSFVNSEFSHLIDKKPVRLNISYEVELADGKLVSTNTILRGCTLNLLNQLFEVDLMPIELGTFDVIIGMDWLVKHDALIVCGKKEVYIPVKGKMLVVKGNCDESRLKVVSCIKARKYIERGCHLFVAHATEKEPQEKCLEDVPIIRDFPEVFPDDLPGLPPPRQVEFRIELVLGAAPVARAPYRLAPSELKELSDQLKELLEKGFIRPSSSPWGAPVLFVKKKDGSFRMCIDYRELNKLTVKNRYPLSRIDDLFDQLQGSSVYSKIDLRSGYHQLRIREEDIPITAFRTWYGHFEFQVMPFGLTNAPAVFMDLMNRVCKPYLDKFVIVFIDDILIYSKSKEEHEEHLKIILGLLKKEKLYAKFSKCDFWLDSVQFLGHVINSEGVHVDPSKIEAIKNWSSPTTLTEGRQFLGLAGYYRRFIEGFSLIAKPLTKLTQKNKKYEWGEDEEEAFQTLKQKLCSAPILALPEGSEEFVVYCDASIKGYRAVLMQQEKV</sequence>
<keyword evidence="1" id="KW-0460">Magnesium</keyword>
<keyword evidence="6" id="KW-0808">Transferase</keyword>
<dbReference type="InterPro" id="IPR041577">
    <property type="entry name" value="RT_RNaseH_2"/>
</dbReference>
<dbReference type="Gene3D" id="2.40.70.10">
    <property type="entry name" value="Acid Proteases"/>
    <property type="match status" value="1"/>
</dbReference>
<protein>
    <submittedName>
        <fullName evidence="6">Reverse transcriptase domain-containing protein</fullName>
    </submittedName>
</protein>
<dbReference type="Gene3D" id="3.10.10.10">
    <property type="entry name" value="HIV Type 1 Reverse Transcriptase, subunit A, domain 1"/>
    <property type="match status" value="1"/>
</dbReference>
<evidence type="ECO:0000256" key="3">
    <source>
        <dbReference type="ARBA" id="ARBA00022908"/>
    </source>
</evidence>
<dbReference type="Pfam" id="PF17919">
    <property type="entry name" value="RT_RNaseH_2"/>
    <property type="match status" value="1"/>
</dbReference>
<reference evidence="6" key="1">
    <citation type="journal article" date="2022" name="Int. J. Mol. Sci.">
        <title>Draft Genome of Tanacetum Coccineum: Genomic Comparison of Closely Related Tanacetum-Family Plants.</title>
        <authorList>
            <person name="Yamashiro T."/>
            <person name="Shiraishi A."/>
            <person name="Nakayama K."/>
            <person name="Satake H."/>
        </authorList>
    </citation>
    <scope>NUCLEOTIDE SEQUENCE</scope>
</reference>
<evidence type="ECO:0000259" key="5">
    <source>
        <dbReference type="PROSITE" id="PS50878"/>
    </source>
</evidence>
<name>A0ABQ5EGM4_9ASTR</name>
<dbReference type="PANTHER" id="PTHR24559:SF427">
    <property type="entry name" value="RNA-DIRECTED DNA POLYMERASE"/>
    <property type="match status" value="1"/>
</dbReference>
<dbReference type="EMBL" id="BQNB010016291">
    <property type="protein sequence ID" value="GJT50071.1"/>
    <property type="molecule type" value="Genomic_DNA"/>
</dbReference>
<dbReference type="SUPFAM" id="SSF56672">
    <property type="entry name" value="DNA/RNA polymerases"/>
    <property type="match status" value="1"/>
</dbReference>
<accession>A0ABQ5EGM4</accession>
<evidence type="ECO:0000256" key="1">
    <source>
        <dbReference type="ARBA" id="ARBA00022842"/>
    </source>
</evidence>
<dbReference type="InterPro" id="IPR000477">
    <property type="entry name" value="RT_dom"/>
</dbReference>
<evidence type="ECO:0000256" key="4">
    <source>
        <dbReference type="SAM" id="MobiDB-lite"/>
    </source>
</evidence>
<keyword evidence="7" id="KW-1185">Reference proteome</keyword>
<dbReference type="Pfam" id="PF08284">
    <property type="entry name" value="RVP_2"/>
    <property type="match status" value="1"/>
</dbReference>
<evidence type="ECO:0000313" key="6">
    <source>
        <dbReference type="EMBL" id="GJT50071.1"/>
    </source>
</evidence>
<dbReference type="GO" id="GO:0003964">
    <property type="term" value="F:RNA-directed DNA polymerase activity"/>
    <property type="evidence" value="ECO:0007669"/>
    <property type="project" value="UniProtKB-KW"/>
</dbReference>
<feature type="region of interest" description="Disordered" evidence="4">
    <location>
        <begin position="1"/>
        <end position="29"/>
    </location>
</feature>
<organism evidence="6 7">
    <name type="scientific">Tanacetum coccineum</name>
    <dbReference type="NCBI Taxonomy" id="301880"/>
    <lineage>
        <taxon>Eukaryota</taxon>
        <taxon>Viridiplantae</taxon>
        <taxon>Streptophyta</taxon>
        <taxon>Embryophyta</taxon>
        <taxon>Tracheophyta</taxon>
        <taxon>Spermatophyta</taxon>
        <taxon>Magnoliopsida</taxon>
        <taxon>eudicotyledons</taxon>
        <taxon>Gunneridae</taxon>
        <taxon>Pentapetalae</taxon>
        <taxon>asterids</taxon>
        <taxon>campanulids</taxon>
        <taxon>Asterales</taxon>
        <taxon>Asteraceae</taxon>
        <taxon>Asteroideae</taxon>
        <taxon>Anthemideae</taxon>
        <taxon>Anthemidinae</taxon>
        <taxon>Tanacetum</taxon>
    </lineage>
</organism>
<reference evidence="6" key="2">
    <citation type="submission" date="2022-01" db="EMBL/GenBank/DDBJ databases">
        <authorList>
            <person name="Yamashiro T."/>
            <person name="Shiraishi A."/>
            <person name="Satake H."/>
            <person name="Nakayama K."/>
        </authorList>
    </citation>
    <scope>NUCLEOTIDE SEQUENCE</scope>
</reference>
<dbReference type="InterPro" id="IPR043502">
    <property type="entry name" value="DNA/RNA_pol_sf"/>
</dbReference>
<dbReference type="PROSITE" id="PS00141">
    <property type="entry name" value="ASP_PROTEASE"/>
    <property type="match status" value="1"/>
</dbReference>
<dbReference type="InterPro" id="IPR043128">
    <property type="entry name" value="Rev_trsase/Diguanyl_cyclase"/>
</dbReference>
<evidence type="ECO:0000256" key="2">
    <source>
        <dbReference type="ARBA" id="ARBA00022884"/>
    </source>
</evidence>
<feature type="domain" description="Reverse transcriptase" evidence="5">
    <location>
        <begin position="267"/>
        <end position="446"/>
    </location>
</feature>
<dbReference type="Pfam" id="PF00078">
    <property type="entry name" value="RVT_1"/>
    <property type="match status" value="1"/>
</dbReference>
<dbReference type="SUPFAM" id="SSF50630">
    <property type="entry name" value="Acid proteases"/>
    <property type="match status" value="1"/>
</dbReference>
<comment type="caution">
    <text evidence="6">The sequence shown here is derived from an EMBL/GenBank/DDBJ whole genome shotgun (WGS) entry which is preliminary data.</text>
</comment>
<gene>
    <name evidence="6" type="ORF">Tco_0976228</name>
</gene>
<keyword evidence="6" id="KW-0695">RNA-directed DNA polymerase</keyword>
<dbReference type="Proteomes" id="UP001151760">
    <property type="component" value="Unassembled WGS sequence"/>
</dbReference>